<dbReference type="SUPFAM" id="SSF53098">
    <property type="entry name" value="Ribonuclease H-like"/>
    <property type="match status" value="1"/>
</dbReference>
<dbReference type="AlphaFoldDB" id="A0A5N5I1G2"/>
<dbReference type="InterPro" id="IPR006016">
    <property type="entry name" value="UspA"/>
</dbReference>
<keyword evidence="15" id="KW-1185">Reference proteome</keyword>
<reference evidence="14 15" key="1">
    <citation type="submission" date="2019-09" db="EMBL/GenBank/DDBJ databases">
        <authorList>
            <person name="Ou C."/>
        </authorList>
    </citation>
    <scope>NUCLEOTIDE SEQUENCE [LARGE SCALE GENOMIC DNA]</scope>
    <source>
        <strain evidence="14">S2</strain>
        <tissue evidence="14">Leaf</tissue>
    </source>
</reference>
<keyword evidence="6" id="KW-0805">Transcription regulation</keyword>
<dbReference type="InterPro" id="IPR014729">
    <property type="entry name" value="Rossmann-like_a/b/a_fold"/>
</dbReference>
<dbReference type="Proteomes" id="UP000327157">
    <property type="component" value="Chromosome 6"/>
</dbReference>
<dbReference type="PANTHER" id="PTHR46481:SF7">
    <property type="entry name" value="ZINC FINGER BED DOMAIN-CONTAINING PROTEIN RICESLEEPER 2-LIKE"/>
    <property type="match status" value="1"/>
</dbReference>
<evidence type="ECO:0000256" key="4">
    <source>
        <dbReference type="ARBA" id="ARBA00022771"/>
    </source>
</evidence>
<sequence length="910" mass="102625">MDVRRIAVVVEDVEAARTALRWALHNLVRFGDWITLVHVFPTPRSRNRNKSRLLRLKGFQLTLSFKEICSTFPNTKVEMIVTEGDQDGKKIAALVREIGASALVLGLHDHSFLYRLAMSHSSTSIANNLNCKVLAIKQPPPSSSPLSSKRRTSSTNTNGAVTQALLDSSTNMDFSQIDIGGLRHYMLLVWGQDYDIVDTSTLQLSFQSVVYGIVERLRFAGQLQTAKAAYQMDWAANTGFKTFKDVEPKSMMDMAMIPIVDPVDIGLGSSEQGNSTPSTKPRKKTMTSVYLKFFETASDGKSRRCKFCGQSYSIATATGNLGRHLSNRHPGYDKSGDVVTSPAPQSAIVARKHQPQSQSKASQLDYNHINWLLVKWLVLASLPPATLEEKWVANSYKFLNPSVQLWSSEEYKSTFYEVFQSMQEVVRLSLEHVSSKVSITLEFWTSYEEISYMSVTCHWIDESWSFQKMMLDICHIPYPCGGAEIYHSLVKVLRSYNIENRVLSCTYDNSQSAMHTYLDGQKVGPFCYIPCSAHILNLIINDGLRTTKPVIAKIREFAMGLNASKEMADDFAEFTAAYQELCWKMPLDTSMRWSGNYQMLDIVCKASKSMDAVIRKYETLGSRMLLSSAEKNAVSHVHRYLEPFYKTTNNMCTDKLPTVGLVLFFMDHISETITACRDSHLYPESLKNAAKEMAEKVRGYNSQVCNIIIYMTAILDPRIKGELFPESLNSDNFLDEARTHFIRNYSTTHFPSIAGGYSAQEMEEGCNVSFAEEIARKKRRANMSSATDELTQYLSEPPAPLATDVLEWWKVNSMRYPRLSLMARDFLAVQAVAVAPEELFCGKGDEIYKQRFCMPHGSTQTLLCIRSWLQSGMKMKYKSTEIDFERLMELATSAAAADNSAHGSEKKPKH</sequence>
<evidence type="ECO:0000256" key="3">
    <source>
        <dbReference type="ARBA" id="ARBA00022723"/>
    </source>
</evidence>
<feature type="domain" description="HAT C-terminal dimerisation" evidence="12">
    <location>
        <begin position="789"/>
        <end position="869"/>
    </location>
</feature>
<protein>
    <submittedName>
        <fullName evidence="14">Zinc finger BED domain-containing protein DAYSLEEPER-like</fullName>
    </submittedName>
</protein>
<evidence type="ECO:0000313" key="15">
    <source>
        <dbReference type="Proteomes" id="UP000327157"/>
    </source>
</evidence>
<comment type="subunit">
    <text evidence="2">Homodimer.</text>
</comment>
<dbReference type="GO" id="GO:0003677">
    <property type="term" value="F:DNA binding"/>
    <property type="evidence" value="ECO:0007669"/>
    <property type="project" value="UniProtKB-KW"/>
</dbReference>
<evidence type="ECO:0000256" key="2">
    <source>
        <dbReference type="ARBA" id="ARBA00011738"/>
    </source>
</evidence>
<dbReference type="CDD" id="cd00293">
    <property type="entry name" value="USP-like"/>
    <property type="match status" value="1"/>
</dbReference>
<dbReference type="PANTHER" id="PTHR46481">
    <property type="entry name" value="ZINC FINGER BED DOMAIN-CONTAINING PROTEIN 4"/>
    <property type="match status" value="1"/>
</dbReference>
<accession>A0A5N5I1G2</accession>
<organism evidence="14 15">
    <name type="scientific">Pyrus ussuriensis x Pyrus communis</name>
    <dbReference type="NCBI Taxonomy" id="2448454"/>
    <lineage>
        <taxon>Eukaryota</taxon>
        <taxon>Viridiplantae</taxon>
        <taxon>Streptophyta</taxon>
        <taxon>Embryophyta</taxon>
        <taxon>Tracheophyta</taxon>
        <taxon>Spermatophyta</taxon>
        <taxon>Magnoliopsida</taxon>
        <taxon>eudicotyledons</taxon>
        <taxon>Gunneridae</taxon>
        <taxon>Pentapetalae</taxon>
        <taxon>rosids</taxon>
        <taxon>fabids</taxon>
        <taxon>Rosales</taxon>
        <taxon>Rosaceae</taxon>
        <taxon>Amygdaloideae</taxon>
        <taxon>Maleae</taxon>
        <taxon>Pyrus</taxon>
    </lineage>
</organism>
<dbReference type="GO" id="GO:0008270">
    <property type="term" value="F:zinc ion binding"/>
    <property type="evidence" value="ECO:0007669"/>
    <property type="project" value="UniProtKB-KW"/>
</dbReference>
<dbReference type="GO" id="GO:0005634">
    <property type="term" value="C:nucleus"/>
    <property type="evidence" value="ECO:0007669"/>
    <property type="project" value="UniProtKB-SubCell"/>
</dbReference>
<gene>
    <name evidence="14" type="ORF">D8674_029926</name>
</gene>
<dbReference type="GO" id="GO:0046983">
    <property type="term" value="F:protein dimerization activity"/>
    <property type="evidence" value="ECO:0007669"/>
    <property type="project" value="InterPro"/>
</dbReference>
<dbReference type="Pfam" id="PF02892">
    <property type="entry name" value="zf-BED"/>
    <property type="match status" value="1"/>
</dbReference>
<keyword evidence="5" id="KW-0862">Zinc</keyword>
<dbReference type="InterPro" id="IPR012337">
    <property type="entry name" value="RNaseH-like_sf"/>
</dbReference>
<evidence type="ECO:0000259" key="10">
    <source>
        <dbReference type="Pfam" id="PF00582"/>
    </source>
</evidence>
<keyword evidence="4" id="KW-0863">Zinc-finger</keyword>
<dbReference type="Pfam" id="PF14372">
    <property type="entry name" value="hAT-like_RNase-H"/>
    <property type="match status" value="1"/>
</dbReference>
<proteinExistence type="predicted"/>
<evidence type="ECO:0000256" key="8">
    <source>
        <dbReference type="ARBA" id="ARBA00023163"/>
    </source>
</evidence>
<dbReference type="SUPFAM" id="SSF52402">
    <property type="entry name" value="Adenine nucleotide alpha hydrolases-like"/>
    <property type="match status" value="1"/>
</dbReference>
<evidence type="ECO:0000259" key="11">
    <source>
        <dbReference type="Pfam" id="PF02892"/>
    </source>
</evidence>
<dbReference type="Pfam" id="PF05699">
    <property type="entry name" value="Dimer_Tnp_hAT"/>
    <property type="match status" value="1"/>
</dbReference>
<name>A0A5N5I1G2_9ROSA</name>
<evidence type="ECO:0000256" key="5">
    <source>
        <dbReference type="ARBA" id="ARBA00022833"/>
    </source>
</evidence>
<feature type="domain" description="BED-type" evidence="11">
    <location>
        <begin position="289"/>
        <end position="330"/>
    </location>
</feature>
<keyword evidence="8" id="KW-0804">Transcription</keyword>
<evidence type="ECO:0000256" key="9">
    <source>
        <dbReference type="ARBA" id="ARBA00023242"/>
    </source>
</evidence>
<dbReference type="InterPro" id="IPR052035">
    <property type="entry name" value="ZnF_BED_domain_contain"/>
</dbReference>
<keyword evidence="9" id="KW-0539">Nucleus</keyword>
<evidence type="ECO:0000256" key="1">
    <source>
        <dbReference type="ARBA" id="ARBA00004123"/>
    </source>
</evidence>
<dbReference type="InterPro" id="IPR008906">
    <property type="entry name" value="HATC_C_dom"/>
</dbReference>
<dbReference type="SMART" id="SM00614">
    <property type="entry name" value="ZnF_BED"/>
    <property type="match status" value="1"/>
</dbReference>
<evidence type="ECO:0000313" key="14">
    <source>
        <dbReference type="EMBL" id="KAB2633679.1"/>
    </source>
</evidence>
<dbReference type="InterPro" id="IPR025525">
    <property type="entry name" value="hAT-like_transposase_RNase-H"/>
</dbReference>
<dbReference type="OrthoDB" id="1715602at2759"/>
<evidence type="ECO:0000256" key="7">
    <source>
        <dbReference type="ARBA" id="ARBA00023125"/>
    </source>
</evidence>
<dbReference type="EMBL" id="SMOL01000120">
    <property type="protein sequence ID" value="KAB2633679.1"/>
    <property type="molecule type" value="Genomic_DNA"/>
</dbReference>
<keyword evidence="7" id="KW-0238">DNA-binding</keyword>
<comment type="caution">
    <text evidence="14">The sequence shown here is derived from an EMBL/GenBank/DDBJ whole genome shotgun (WGS) entry which is preliminary data.</text>
</comment>
<reference evidence="14 15" key="3">
    <citation type="submission" date="2019-11" db="EMBL/GenBank/DDBJ databases">
        <title>A de novo genome assembly of a pear dwarfing rootstock.</title>
        <authorList>
            <person name="Wang F."/>
            <person name="Wang J."/>
            <person name="Li S."/>
            <person name="Zhang Y."/>
            <person name="Fang M."/>
            <person name="Ma L."/>
            <person name="Zhao Y."/>
            <person name="Jiang S."/>
        </authorList>
    </citation>
    <scope>NUCLEOTIDE SEQUENCE [LARGE SCALE GENOMIC DNA]</scope>
    <source>
        <strain evidence="14">S2</strain>
        <tissue evidence="14">Leaf</tissue>
    </source>
</reference>
<evidence type="ECO:0000259" key="12">
    <source>
        <dbReference type="Pfam" id="PF05699"/>
    </source>
</evidence>
<reference evidence="15" key="2">
    <citation type="submission" date="2019-10" db="EMBL/GenBank/DDBJ databases">
        <title>A de novo genome assembly of a pear dwarfing rootstock.</title>
        <authorList>
            <person name="Wang F."/>
            <person name="Wang J."/>
            <person name="Li S."/>
            <person name="Zhang Y."/>
            <person name="Fang M."/>
            <person name="Ma L."/>
            <person name="Zhao Y."/>
            <person name="Jiang S."/>
        </authorList>
    </citation>
    <scope>NUCLEOTIDE SEQUENCE [LARGE SCALE GENOMIC DNA]</scope>
</reference>
<comment type="subcellular location">
    <subcellularLocation>
        <location evidence="1">Nucleus</location>
    </subcellularLocation>
</comment>
<dbReference type="Gene3D" id="3.40.50.620">
    <property type="entry name" value="HUPs"/>
    <property type="match status" value="1"/>
</dbReference>
<evidence type="ECO:0000259" key="13">
    <source>
        <dbReference type="Pfam" id="PF14372"/>
    </source>
</evidence>
<feature type="domain" description="UspA" evidence="10">
    <location>
        <begin position="4"/>
        <end position="137"/>
    </location>
</feature>
<dbReference type="InterPro" id="IPR003656">
    <property type="entry name" value="Znf_BED"/>
</dbReference>
<dbReference type="Pfam" id="PF00582">
    <property type="entry name" value="Usp"/>
    <property type="match status" value="1"/>
</dbReference>
<feature type="domain" description="hAT-like transposase RNase-H fold" evidence="13">
    <location>
        <begin position="652"/>
        <end position="745"/>
    </location>
</feature>
<keyword evidence="3" id="KW-0479">Metal-binding</keyword>
<evidence type="ECO:0000256" key="6">
    <source>
        <dbReference type="ARBA" id="ARBA00023015"/>
    </source>
</evidence>